<keyword evidence="8" id="KW-1185">Reference proteome</keyword>
<sequence length="465" mass="51552">METAIQDARSTTPNIEKPVIYDGRKAKERLKILVVGCGLGGLAAAYCLGQAGHEIVVLDSSPVLEEVGAGIQICPNLSRLLIRWGLGPTLEHLTQNDQPKAFTYVRYDTAELVGLAMLGEKMVRDHGAPWQVIHRQQLHEMLFSIAKPFMDLRLGAKVQSVDPDTPSVTLVSGETIFADLIMGADGIHSVVRRSIIGESKIPLSVPLGDMAFRALIPASTMMDDPELRDLIENPRLTCWMGPYRHIMGYRVRNGKEYNMVLIAPDDGSTYSWTAEGKVEDVRETFTGWESRLTKLIDRMPRVLKSKLVIPAPLKEWTHSAGKVVLLGDACHPILPYRAQGAAMAIEDATVLGNLFSRLSDRSQIHDILKAYEDIRMSRVTAMQKGAFENRTLYHIPDGPEQEARDTSMRLAMQQAINEKLSGPEASHSINPWADKSKLAASFSYDVDVVTDEWCRTHNISSGARL</sequence>
<dbReference type="PANTHER" id="PTHR13789">
    <property type="entry name" value="MONOOXYGENASE"/>
    <property type="match status" value="1"/>
</dbReference>
<protein>
    <recommendedName>
        <fullName evidence="6">FAD-binding domain-containing protein</fullName>
    </recommendedName>
</protein>
<organism evidence="7 8">
    <name type="scientific">Paramarasmius palmivorus</name>
    <dbReference type="NCBI Taxonomy" id="297713"/>
    <lineage>
        <taxon>Eukaryota</taxon>
        <taxon>Fungi</taxon>
        <taxon>Dikarya</taxon>
        <taxon>Basidiomycota</taxon>
        <taxon>Agaricomycotina</taxon>
        <taxon>Agaricomycetes</taxon>
        <taxon>Agaricomycetidae</taxon>
        <taxon>Agaricales</taxon>
        <taxon>Marasmiineae</taxon>
        <taxon>Marasmiaceae</taxon>
        <taxon>Paramarasmius</taxon>
    </lineage>
</organism>
<dbReference type="GO" id="GO:0071949">
    <property type="term" value="F:FAD binding"/>
    <property type="evidence" value="ECO:0007669"/>
    <property type="project" value="InterPro"/>
</dbReference>
<evidence type="ECO:0000256" key="4">
    <source>
        <dbReference type="ARBA" id="ARBA00023002"/>
    </source>
</evidence>
<comment type="caution">
    <text evidence="7">The sequence shown here is derived from an EMBL/GenBank/DDBJ whole genome shotgun (WGS) entry which is preliminary data.</text>
</comment>
<evidence type="ECO:0000313" key="7">
    <source>
        <dbReference type="EMBL" id="KAK7056692.1"/>
    </source>
</evidence>
<dbReference type="InterPro" id="IPR050493">
    <property type="entry name" value="FAD-dep_Monooxygenase_BioMet"/>
</dbReference>
<comment type="similarity">
    <text evidence="1">Belongs to the paxM FAD-dependent monooxygenase family.</text>
</comment>
<gene>
    <name evidence="7" type="ORF">VNI00_002409</name>
</gene>
<evidence type="ECO:0000256" key="1">
    <source>
        <dbReference type="ARBA" id="ARBA00007992"/>
    </source>
</evidence>
<dbReference type="SUPFAM" id="SSF51905">
    <property type="entry name" value="FAD/NAD(P)-binding domain"/>
    <property type="match status" value="1"/>
</dbReference>
<evidence type="ECO:0000256" key="2">
    <source>
        <dbReference type="ARBA" id="ARBA00022630"/>
    </source>
</evidence>
<feature type="domain" description="FAD-binding" evidence="6">
    <location>
        <begin position="30"/>
        <end position="383"/>
    </location>
</feature>
<dbReference type="InterPro" id="IPR036188">
    <property type="entry name" value="FAD/NAD-bd_sf"/>
</dbReference>
<dbReference type="SUPFAM" id="SSF54373">
    <property type="entry name" value="FAD-linked reductases, C-terminal domain"/>
    <property type="match status" value="1"/>
</dbReference>
<dbReference type="AlphaFoldDB" id="A0AAW0DYS5"/>
<dbReference type="Pfam" id="PF01494">
    <property type="entry name" value="FAD_binding_3"/>
    <property type="match status" value="1"/>
</dbReference>
<dbReference type="Proteomes" id="UP001383192">
    <property type="component" value="Unassembled WGS sequence"/>
</dbReference>
<proteinExistence type="inferred from homology"/>
<dbReference type="Gene3D" id="3.50.50.60">
    <property type="entry name" value="FAD/NAD(P)-binding domain"/>
    <property type="match status" value="1"/>
</dbReference>
<evidence type="ECO:0000256" key="3">
    <source>
        <dbReference type="ARBA" id="ARBA00022827"/>
    </source>
</evidence>
<dbReference type="GO" id="GO:0004497">
    <property type="term" value="F:monooxygenase activity"/>
    <property type="evidence" value="ECO:0007669"/>
    <property type="project" value="UniProtKB-KW"/>
</dbReference>
<dbReference type="PANTHER" id="PTHR13789:SF147">
    <property type="entry name" value="PUTATIVE (AFU_ORTHOLOGUE AFUA_2G01950)-RELATED"/>
    <property type="match status" value="1"/>
</dbReference>
<dbReference type="PRINTS" id="PR00420">
    <property type="entry name" value="RNGMNOXGNASE"/>
</dbReference>
<dbReference type="EMBL" id="JAYKXP010000006">
    <property type="protein sequence ID" value="KAK7056692.1"/>
    <property type="molecule type" value="Genomic_DNA"/>
</dbReference>
<reference evidence="7 8" key="1">
    <citation type="submission" date="2024-01" db="EMBL/GenBank/DDBJ databases">
        <title>A draft genome for a cacao thread blight-causing isolate of Paramarasmius palmivorus.</title>
        <authorList>
            <person name="Baruah I.K."/>
            <person name="Bukari Y."/>
            <person name="Amoako-Attah I."/>
            <person name="Meinhardt L.W."/>
            <person name="Bailey B.A."/>
            <person name="Cohen S.P."/>
        </authorList>
    </citation>
    <scope>NUCLEOTIDE SEQUENCE [LARGE SCALE GENOMIC DNA]</scope>
    <source>
        <strain evidence="7 8">GH-12</strain>
    </source>
</reference>
<keyword evidence="4" id="KW-0560">Oxidoreductase</keyword>
<evidence type="ECO:0000313" key="8">
    <source>
        <dbReference type="Proteomes" id="UP001383192"/>
    </source>
</evidence>
<accession>A0AAW0DYS5</accession>
<evidence type="ECO:0000256" key="5">
    <source>
        <dbReference type="ARBA" id="ARBA00023033"/>
    </source>
</evidence>
<keyword evidence="5" id="KW-0503">Monooxygenase</keyword>
<evidence type="ECO:0000259" key="6">
    <source>
        <dbReference type="Pfam" id="PF01494"/>
    </source>
</evidence>
<keyword evidence="2" id="KW-0285">Flavoprotein</keyword>
<keyword evidence="3" id="KW-0274">FAD</keyword>
<name>A0AAW0DYS5_9AGAR</name>
<dbReference type="InterPro" id="IPR002938">
    <property type="entry name" value="FAD-bd"/>
</dbReference>